<dbReference type="KEGG" id="rpm:RSPPHO_02470"/>
<protein>
    <recommendedName>
        <fullName evidence="3">YspA cpYpsA-related SLOG domain-containing protein</fullName>
    </recommendedName>
</protein>
<dbReference type="AlphaFoldDB" id="H6SMG1"/>
<feature type="region of interest" description="Disordered" evidence="2">
    <location>
        <begin position="1"/>
        <end position="120"/>
    </location>
</feature>
<feature type="domain" description="YspA cpYpsA-related SLOG" evidence="3">
    <location>
        <begin position="299"/>
        <end position="363"/>
    </location>
</feature>
<reference evidence="4 5" key="1">
    <citation type="submission" date="2012-02" db="EMBL/GenBank/DDBJ databases">
        <title>Shotgun genome sequence of Phaeospirillum photometricum DSM 122.</title>
        <authorList>
            <person name="Duquesne K."/>
            <person name="Sturgis J."/>
        </authorList>
    </citation>
    <scope>NUCLEOTIDE SEQUENCE [LARGE SCALE GENOMIC DNA]</scope>
    <source>
        <strain evidence="5">DSM122</strain>
    </source>
</reference>
<evidence type="ECO:0000259" key="3">
    <source>
        <dbReference type="Pfam" id="PF10686"/>
    </source>
</evidence>
<name>H6SMG1_PARPM</name>
<dbReference type="EMBL" id="HE663493">
    <property type="protein sequence ID" value="CCG09096.1"/>
    <property type="molecule type" value="Genomic_DNA"/>
</dbReference>
<gene>
    <name evidence="4" type="ORF">RSPPHO_02470</name>
</gene>
<dbReference type="STRING" id="1150469.RSPPHO_02470"/>
<sequence>MSKTDRKGAAWAPRYAWSRGPRPSRAGDLPGRGPGAQGPPRLLSSPACGLLARQESAGHSSSAVGFGPLGCAPGSAPARDPREGRDGRGPSDEEPAMIPTSLPFLDPDPESEPEAHVQSATASLLNELTLYGYRPGQDEPDPRPLPEPEMVRGELAGIVDALAALLADTRLEDDLADLLWSFAAIFHRKIDRLERDLDANEQAQNRSRLEQNGSEVRSVELERLIEQGLGLIERRNAFEFFRDTAAERYEVVTGSAWRPRVGSMVNHRALTAAVIDSRDFIAARHRADTQVLLPPGAWIAFTGGAECNDHRRIWDVLDRVRTKHPDMVLLHGGSPKGAERIAACWADSRRVAQVVFKPDWTRHKNAAPFKRNDQMLEVLPIGLIAFPGSGISENLVDKARKLGIPVWRFGSEGGA</sequence>
<accession>H6SMG1</accession>
<feature type="compositionally biased region" description="Basic and acidic residues" evidence="2">
    <location>
        <begin position="79"/>
        <end position="91"/>
    </location>
</feature>
<dbReference type="PATRIC" id="fig|1150469.3.peg.2801"/>
<dbReference type="Proteomes" id="UP000033220">
    <property type="component" value="Chromosome DSM 122"/>
</dbReference>
<evidence type="ECO:0000256" key="2">
    <source>
        <dbReference type="SAM" id="MobiDB-lite"/>
    </source>
</evidence>
<evidence type="ECO:0000313" key="5">
    <source>
        <dbReference type="Proteomes" id="UP000033220"/>
    </source>
</evidence>
<keyword evidence="5" id="KW-1185">Reference proteome</keyword>
<dbReference type="eggNOG" id="ENOG502Z7S6">
    <property type="taxonomic scope" value="Bacteria"/>
</dbReference>
<dbReference type="InterPro" id="IPR019627">
    <property type="entry name" value="YAcAr"/>
</dbReference>
<organism evidence="4 5">
    <name type="scientific">Pararhodospirillum photometricum DSM 122</name>
    <dbReference type="NCBI Taxonomy" id="1150469"/>
    <lineage>
        <taxon>Bacteria</taxon>
        <taxon>Pseudomonadati</taxon>
        <taxon>Pseudomonadota</taxon>
        <taxon>Alphaproteobacteria</taxon>
        <taxon>Rhodospirillales</taxon>
        <taxon>Rhodospirillaceae</taxon>
        <taxon>Pararhodospirillum</taxon>
    </lineage>
</organism>
<keyword evidence="1" id="KW-0175">Coiled coil</keyword>
<feature type="coiled-coil region" evidence="1">
    <location>
        <begin position="183"/>
        <end position="210"/>
    </location>
</feature>
<dbReference type="HOGENOM" id="CLU_054190_0_0_5"/>
<evidence type="ECO:0000256" key="1">
    <source>
        <dbReference type="SAM" id="Coils"/>
    </source>
</evidence>
<proteinExistence type="predicted"/>
<evidence type="ECO:0000313" key="4">
    <source>
        <dbReference type="EMBL" id="CCG09096.1"/>
    </source>
</evidence>
<dbReference type="Pfam" id="PF10686">
    <property type="entry name" value="YAcAr"/>
    <property type="match status" value="1"/>
</dbReference>